<accession>A0A8H6MBY5</accession>
<feature type="chain" id="PRO_5034215164" description="Polysaccharide lyase 14 domain-containing protein" evidence="1">
    <location>
        <begin position="20"/>
        <end position="314"/>
    </location>
</feature>
<keyword evidence="1" id="KW-0732">Signal</keyword>
<dbReference type="PANTHER" id="PTHR40124">
    <property type="match status" value="1"/>
</dbReference>
<evidence type="ECO:0000313" key="3">
    <source>
        <dbReference type="EMBL" id="KAF6760279.1"/>
    </source>
</evidence>
<dbReference type="OrthoDB" id="2395160at2759"/>
<keyword evidence="4" id="KW-1185">Reference proteome</keyword>
<dbReference type="AlphaFoldDB" id="A0A8H6MBY5"/>
<comment type="caution">
    <text evidence="3">The sequence shown here is derived from an EMBL/GenBank/DDBJ whole genome shotgun (WGS) entry which is preliminary data.</text>
</comment>
<dbReference type="Proteomes" id="UP000521943">
    <property type="component" value="Unassembled WGS sequence"/>
</dbReference>
<sequence>MHPLSFTLLALLEVALAQAAELLRNTVLATSTTLAFPTATLSTADTQANIISNWGLGKGRIQDGADNLAFVKDPYPDSESTVSTGQLSSNGPVLQVTYPKDSYSHDTGGSQFYNLWNETGSEQFQSMMVSYEVAFQDGFDWVKGGKLPGLRGGLNSTGCSGGNQPTPTGDCFSVRLMWRKNANGELYAYIPTANRIFCNSDFGTSFNRGSFGFVTGRWSRITLLVQLNNPPNVANGQIKLYYNDELAADAQELQIRSSDATVNTYFRNIQLWASTGASTLTGPTIKNGAVSFHPAATLICGSIVFWMISCARLI</sequence>
<protein>
    <recommendedName>
        <fullName evidence="2">Polysaccharide lyase 14 domain-containing protein</fullName>
    </recommendedName>
</protein>
<proteinExistence type="predicted"/>
<evidence type="ECO:0000259" key="2">
    <source>
        <dbReference type="Pfam" id="PF21294"/>
    </source>
</evidence>
<dbReference type="Pfam" id="PF21294">
    <property type="entry name" value="Polysacc_lyase_14"/>
    <property type="match status" value="1"/>
</dbReference>
<name>A0A8H6MBY5_9AGAR</name>
<dbReference type="InterPro" id="IPR048958">
    <property type="entry name" value="Polysacc_lyase_14"/>
</dbReference>
<feature type="signal peptide" evidence="1">
    <location>
        <begin position="1"/>
        <end position="19"/>
    </location>
</feature>
<gene>
    <name evidence="3" type="ORF">DFP72DRAFT_883713</name>
</gene>
<feature type="domain" description="Polysaccharide lyase 14" evidence="2">
    <location>
        <begin position="89"/>
        <end position="261"/>
    </location>
</feature>
<dbReference type="EMBL" id="JACGCI010000013">
    <property type="protein sequence ID" value="KAF6760279.1"/>
    <property type="molecule type" value="Genomic_DNA"/>
</dbReference>
<dbReference type="Gene3D" id="2.60.120.200">
    <property type="match status" value="1"/>
</dbReference>
<reference evidence="3 4" key="1">
    <citation type="submission" date="2020-07" db="EMBL/GenBank/DDBJ databases">
        <title>Comparative genomics of pyrophilous fungi reveals a link between fire events and developmental genes.</title>
        <authorList>
            <consortium name="DOE Joint Genome Institute"/>
            <person name="Steindorff A.S."/>
            <person name="Carver A."/>
            <person name="Calhoun S."/>
            <person name="Stillman K."/>
            <person name="Liu H."/>
            <person name="Lipzen A."/>
            <person name="Pangilinan J."/>
            <person name="Labutti K."/>
            <person name="Bruns T.D."/>
            <person name="Grigoriev I.V."/>
        </authorList>
    </citation>
    <scope>NUCLEOTIDE SEQUENCE [LARGE SCALE GENOMIC DNA]</scope>
    <source>
        <strain evidence="3 4">CBS 144469</strain>
    </source>
</reference>
<evidence type="ECO:0000313" key="4">
    <source>
        <dbReference type="Proteomes" id="UP000521943"/>
    </source>
</evidence>
<evidence type="ECO:0000256" key="1">
    <source>
        <dbReference type="SAM" id="SignalP"/>
    </source>
</evidence>
<dbReference type="PANTHER" id="PTHR40124:SF1">
    <property type="entry name" value="DISAGGREGATASE RELATED REPEAT PROTEIN"/>
    <property type="match status" value="1"/>
</dbReference>
<organism evidence="3 4">
    <name type="scientific">Ephemerocybe angulata</name>
    <dbReference type="NCBI Taxonomy" id="980116"/>
    <lineage>
        <taxon>Eukaryota</taxon>
        <taxon>Fungi</taxon>
        <taxon>Dikarya</taxon>
        <taxon>Basidiomycota</taxon>
        <taxon>Agaricomycotina</taxon>
        <taxon>Agaricomycetes</taxon>
        <taxon>Agaricomycetidae</taxon>
        <taxon>Agaricales</taxon>
        <taxon>Agaricineae</taxon>
        <taxon>Psathyrellaceae</taxon>
        <taxon>Ephemerocybe</taxon>
    </lineage>
</organism>